<feature type="domain" description="Protein kinase" evidence="2">
    <location>
        <begin position="736"/>
        <end position="910"/>
    </location>
</feature>
<organism evidence="3">
    <name type="scientific">Rhodotorula toruloides</name>
    <name type="common">Yeast</name>
    <name type="synonym">Rhodosporidium toruloides</name>
    <dbReference type="NCBI Taxonomy" id="5286"/>
    <lineage>
        <taxon>Eukaryota</taxon>
        <taxon>Fungi</taxon>
        <taxon>Dikarya</taxon>
        <taxon>Basidiomycota</taxon>
        <taxon>Pucciniomycotina</taxon>
        <taxon>Microbotryomycetes</taxon>
        <taxon>Sporidiobolales</taxon>
        <taxon>Sporidiobolaceae</taxon>
        <taxon>Rhodotorula</taxon>
    </lineage>
</organism>
<evidence type="ECO:0000313" key="3">
    <source>
        <dbReference type="EMBL" id="CDR37382.1"/>
    </source>
</evidence>
<protein>
    <submittedName>
        <fullName evidence="3">RHTO0S02e14158g1_1</fullName>
    </submittedName>
</protein>
<gene>
    <name evidence="3" type="ORF">RHTO0S_02e14158g</name>
</gene>
<sequence>MHDSSAVDGPAAGQETPNQLTWSVQSSAPPPVVPISRVVPSVLPLVNSLVAKHNRQSYFNFADLPSPVHSDRHTRRQNDPLAPCSPRLFSSPADAHTTREPLLSDVTVHGAVTQIVDGAHKMDTFVGDVIEALKPLRTWYGEDEPYIPTGLHFGRAEKDVEDFHRANDLERARHLAQALTGIPVAVAAVHPVHRVGSADLVLTTVGRVNERHIELRMEEKQESSAPTEVFEQFRLISENGGSDFYMAHKFRPPQQPTPSLLSLAWTPSPPATSSPSLSAPFPPSPLSSFSASPSSSSSSSSSHSPTPTSTPNPAPAYAPAITPTSASTASTFDFVVSEVDVSESLAHMDLGRTCSPAPEQSPTPPIQPAPDATLPPSVKQDTQQPKPADWLDWGWANRGGRPAPYERLDSVERHTLHIIQQIATQFGMAALKRAEARGTKKSSEGLRELYEAELRATSDFQLLQTPEQTLPLWREGTTLKVGRILTHHGEISRYTLAYFLLGLADALDLKGRPLARVAQLITRLQKGPLLSSLYPAATPSANTANTTNTTAASAPRSDRRQAGRRHNDSSGRVEEDALDEEHDPTESDGVGSSSDGVQAGKVAREKEKEERKEGDDEQDTTTGSDDGESSFESAAADLGASFFVDSSCSAANDGDEDLGESPPPASPKSEPLRQWLGASSAPASPDMMRRTSTLIIDGCSYERVGTAPSTTPPPSDLDASPTSLPRASPSTSAPAISLSLMLGRGGSGDVYTDSTGVFAVKLVEPRNNDFYDPIYDNDANEAIQRYGSRLQETRQEVEAYRKLQACAIVPAFYGLFERVDEDGYTNLALVMERVMGRHLAKEQLVTDVIKKIESAVRTVHCYGVLHGDIRLPNILLAHDKIFLLDFGRSRLDPSVRQAETETARIRHMWS</sequence>
<dbReference type="GO" id="GO:0005524">
    <property type="term" value="F:ATP binding"/>
    <property type="evidence" value="ECO:0007669"/>
    <property type="project" value="InterPro"/>
</dbReference>
<dbReference type="PANTHER" id="PTHR48148:SF2">
    <property type="entry name" value="PA14 DOMAIN-CONTAINING PROTEIN"/>
    <property type="match status" value="1"/>
</dbReference>
<feature type="region of interest" description="Disordered" evidence="1">
    <location>
        <begin position="351"/>
        <end position="394"/>
    </location>
</feature>
<dbReference type="SUPFAM" id="SSF56112">
    <property type="entry name" value="Protein kinase-like (PK-like)"/>
    <property type="match status" value="1"/>
</dbReference>
<feature type="region of interest" description="Disordered" evidence="1">
    <location>
        <begin position="537"/>
        <end position="631"/>
    </location>
</feature>
<dbReference type="InterPro" id="IPR000719">
    <property type="entry name" value="Prot_kinase_dom"/>
</dbReference>
<dbReference type="AlphaFoldDB" id="A0A061AJR4"/>
<feature type="compositionally biased region" description="Acidic residues" evidence="1">
    <location>
        <begin position="615"/>
        <end position="629"/>
    </location>
</feature>
<dbReference type="GO" id="GO:0004672">
    <property type="term" value="F:protein kinase activity"/>
    <property type="evidence" value="ECO:0007669"/>
    <property type="project" value="InterPro"/>
</dbReference>
<evidence type="ECO:0000256" key="1">
    <source>
        <dbReference type="SAM" id="MobiDB-lite"/>
    </source>
</evidence>
<feature type="compositionally biased region" description="Low complexity" evidence="1">
    <location>
        <begin position="257"/>
        <end position="266"/>
    </location>
</feature>
<feature type="region of interest" description="Disordered" evidence="1">
    <location>
        <begin position="63"/>
        <end position="86"/>
    </location>
</feature>
<proteinExistence type="predicted"/>
<feature type="compositionally biased region" description="Polar residues" evidence="1">
    <location>
        <begin position="720"/>
        <end position="731"/>
    </location>
</feature>
<feature type="compositionally biased region" description="Basic and acidic residues" evidence="1">
    <location>
        <begin position="602"/>
        <end position="614"/>
    </location>
</feature>
<dbReference type="PROSITE" id="PS50011">
    <property type="entry name" value="PROTEIN_KINASE_DOM"/>
    <property type="match status" value="1"/>
</dbReference>
<reference evidence="3" key="1">
    <citation type="journal article" date="2014" name="Genome Announc.">
        <title>Draft genome sequence of Rhodosporidium toruloides CECT1137, an oleaginous yeast of biotechnological interest.</title>
        <authorList>
            <person name="Morin N."/>
            <person name="Calcas X."/>
            <person name="Devillers H."/>
            <person name="Durrens P."/>
            <person name="Sherman D.J."/>
            <person name="Nicaud J.-M."/>
            <person name="Neuveglise C."/>
        </authorList>
    </citation>
    <scope>NUCLEOTIDE SEQUENCE</scope>
    <source>
        <strain evidence="3">CECT1137</strain>
    </source>
</reference>
<feature type="compositionally biased region" description="Pro residues" evidence="1">
    <location>
        <begin position="359"/>
        <end position="368"/>
    </location>
</feature>
<name>A0A061AJR4_RHOTO</name>
<accession>A0A061AJR4</accession>
<dbReference type="Gene3D" id="1.10.510.10">
    <property type="entry name" value="Transferase(Phosphotransferase) domain 1"/>
    <property type="match status" value="1"/>
</dbReference>
<dbReference type="OrthoDB" id="2803426at2759"/>
<feature type="region of interest" description="Disordered" evidence="1">
    <location>
        <begin position="246"/>
        <end position="322"/>
    </location>
</feature>
<dbReference type="EMBL" id="LK052937">
    <property type="protein sequence ID" value="CDR37382.1"/>
    <property type="molecule type" value="Genomic_DNA"/>
</dbReference>
<feature type="compositionally biased region" description="Low complexity" evidence="1">
    <location>
        <begin position="587"/>
        <end position="601"/>
    </location>
</feature>
<dbReference type="InterPro" id="IPR011009">
    <property type="entry name" value="Kinase-like_dom_sf"/>
</dbReference>
<feature type="region of interest" description="Disordered" evidence="1">
    <location>
        <begin position="647"/>
        <end position="731"/>
    </location>
</feature>
<evidence type="ECO:0000259" key="2">
    <source>
        <dbReference type="PROSITE" id="PS50011"/>
    </source>
</evidence>
<dbReference type="Pfam" id="PF00069">
    <property type="entry name" value="Pkinase"/>
    <property type="match status" value="1"/>
</dbReference>
<feature type="compositionally biased region" description="Low complexity" evidence="1">
    <location>
        <begin position="537"/>
        <end position="555"/>
    </location>
</feature>
<feature type="compositionally biased region" description="Basic and acidic residues" evidence="1">
    <location>
        <begin position="556"/>
        <end position="575"/>
    </location>
</feature>
<feature type="compositionally biased region" description="Low complexity" evidence="1">
    <location>
        <begin position="286"/>
        <end position="307"/>
    </location>
</feature>
<dbReference type="PANTHER" id="PTHR48148">
    <property type="entry name" value="KERATINOCYTE PROLINE-RICH PROTEIN"/>
    <property type="match status" value="1"/>
</dbReference>
<feature type="region of interest" description="Disordered" evidence="1">
    <location>
        <begin position="1"/>
        <end position="27"/>
    </location>
</feature>